<keyword evidence="3" id="KW-0597">Phosphoprotein</keyword>
<dbReference type="InterPro" id="IPR045851">
    <property type="entry name" value="AMP-bd_C_sf"/>
</dbReference>
<dbReference type="InterPro" id="IPR016036">
    <property type="entry name" value="Malonyl_transacylase_ACP-bd"/>
</dbReference>
<comment type="caution">
    <text evidence="9">The sequence shown here is derived from an EMBL/GenBank/DDBJ whole genome shotgun (WGS) entry which is preliminary data.</text>
</comment>
<feature type="domain" description="Carrier" evidence="7">
    <location>
        <begin position="531"/>
        <end position="606"/>
    </location>
</feature>
<dbReference type="InterPro" id="IPR042099">
    <property type="entry name" value="ANL_N_sf"/>
</dbReference>
<gene>
    <name evidence="9" type="ORF">FDA94_20875</name>
</gene>
<evidence type="ECO:0000256" key="1">
    <source>
        <dbReference type="ARBA" id="ARBA00001957"/>
    </source>
</evidence>
<dbReference type="InterPro" id="IPR013968">
    <property type="entry name" value="PKS_KR"/>
</dbReference>
<dbReference type="NCBIfam" id="TIGR01733">
    <property type="entry name" value="AA-adenyl-dom"/>
    <property type="match status" value="1"/>
</dbReference>
<dbReference type="InterPro" id="IPR010071">
    <property type="entry name" value="AA_adenyl_dom"/>
</dbReference>
<dbReference type="Gene3D" id="3.40.50.720">
    <property type="entry name" value="NAD(P)-binding Rossmann-like Domain"/>
    <property type="match status" value="1"/>
</dbReference>
<dbReference type="InterPro" id="IPR018201">
    <property type="entry name" value="Ketoacyl_synth_AS"/>
</dbReference>
<dbReference type="SMART" id="SM00825">
    <property type="entry name" value="PKS_KS"/>
    <property type="match status" value="1"/>
</dbReference>
<dbReference type="InterPro" id="IPR001242">
    <property type="entry name" value="Condensation_dom"/>
</dbReference>
<dbReference type="InterPro" id="IPR025110">
    <property type="entry name" value="AMP-bd_C"/>
</dbReference>
<dbReference type="InterPro" id="IPR014031">
    <property type="entry name" value="Ketoacyl_synth_C"/>
</dbReference>
<dbReference type="GO" id="GO:0004312">
    <property type="term" value="F:fatty acid synthase activity"/>
    <property type="evidence" value="ECO:0007669"/>
    <property type="project" value="TreeGrafter"/>
</dbReference>
<dbReference type="SMART" id="SM01294">
    <property type="entry name" value="PKS_PP_betabranch"/>
    <property type="match status" value="1"/>
</dbReference>
<dbReference type="Pfam" id="PF00109">
    <property type="entry name" value="ketoacyl-synt"/>
    <property type="match status" value="1"/>
</dbReference>
<dbReference type="GO" id="GO:0004315">
    <property type="term" value="F:3-oxoacyl-[acyl-carrier-protein] synthase activity"/>
    <property type="evidence" value="ECO:0007669"/>
    <property type="project" value="InterPro"/>
</dbReference>
<organism evidence="9 10">
    <name type="scientific">Herbidospora galbida</name>
    <dbReference type="NCBI Taxonomy" id="2575442"/>
    <lineage>
        <taxon>Bacteria</taxon>
        <taxon>Bacillati</taxon>
        <taxon>Actinomycetota</taxon>
        <taxon>Actinomycetes</taxon>
        <taxon>Streptosporangiales</taxon>
        <taxon>Streptosporangiaceae</taxon>
        <taxon>Herbidospora</taxon>
    </lineage>
</organism>
<dbReference type="SUPFAM" id="SSF47336">
    <property type="entry name" value="ACP-like"/>
    <property type="match status" value="3"/>
</dbReference>
<keyword evidence="10" id="KW-1185">Reference proteome</keyword>
<dbReference type="PROSITE" id="PS00012">
    <property type="entry name" value="PHOSPHOPANTETHEINE"/>
    <property type="match status" value="2"/>
</dbReference>
<dbReference type="SUPFAM" id="SSF52151">
    <property type="entry name" value="FabD/lysophospholipase-like"/>
    <property type="match status" value="1"/>
</dbReference>
<dbReference type="InterPro" id="IPR036291">
    <property type="entry name" value="NAD(P)-bd_dom_sf"/>
</dbReference>
<dbReference type="Gene3D" id="3.30.559.30">
    <property type="entry name" value="Nonribosomal peptide synthetase, condensation domain"/>
    <property type="match status" value="2"/>
</dbReference>
<evidence type="ECO:0000313" key="9">
    <source>
        <dbReference type="EMBL" id="TKK86562.1"/>
    </source>
</evidence>
<dbReference type="Gene3D" id="3.40.50.12780">
    <property type="entry name" value="N-terminal domain of ligase-like"/>
    <property type="match status" value="2"/>
</dbReference>
<dbReference type="InterPro" id="IPR001227">
    <property type="entry name" value="Ac_transferase_dom_sf"/>
</dbReference>
<dbReference type="GO" id="GO:0006633">
    <property type="term" value="P:fatty acid biosynthetic process"/>
    <property type="evidence" value="ECO:0007669"/>
    <property type="project" value="InterPro"/>
</dbReference>
<dbReference type="SUPFAM" id="SSF51735">
    <property type="entry name" value="NAD(P)-binding Rossmann-fold domains"/>
    <property type="match status" value="1"/>
</dbReference>
<name>A0A4U3MDZ0_9ACTN</name>
<dbReference type="Pfam" id="PF00698">
    <property type="entry name" value="Acyl_transf_1"/>
    <property type="match status" value="1"/>
</dbReference>
<evidence type="ECO:0000259" key="7">
    <source>
        <dbReference type="PROSITE" id="PS50075"/>
    </source>
</evidence>
<dbReference type="Pfam" id="PF13193">
    <property type="entry name" value="AMP-binding_C"/>
    <property type="match status" value="1"/>
</dbReference>
<dbReference type="PANTHER" id="PTHR43775:SF51">
    <property type="entry name" value="INACTIVE PHENOLPHTHIOCEROL SYNTHESIS POLYKETIDE SYNTHASE TYPE I PKS1-RELATED"/>
    <property type="match status" value="1"/>
</dbReference>
<dbReference type="OrthoDB" id="4537517at2"/>
<dbReference type="InterPro" id="IPR020845">
    <property type="entry name" value="AMP-binding_CS"/>
</dbReference>
<protein>
    <submittedName>
        <fullName evidence="9">Amino acid adenylation domain-containing protein</fullName>
    </submittedName>
</protein>
<dbReference type="SMART" id="SM00822">
    <property type="entry name" value="PKS_KR"/>
    <property type="match status" value="1"/>
</dbReference>
<dbReference type="Gene3D" id="3.40.47.10">
    <property type="match status" value="1"/>
</dbReference>
<dbReference type="InterPro" id="IPR016039">
    <property type="entry name" value="Thiolase-like"/>
</dbReference>
<dbReference type="PROSITE" id="PS52004">
    <property type="entry name" value="KS3_2"/>
    <property type="match status" value="1"/>
</dbReference>
<dbReference type="Pfam" id="PF02801">
    <property type="entry name" value="Ketoacyl-synt_C"/>
    <property type="match status" value="1"/>
</dbReference>
<dbReference type="SMART" id="SM00823">
    <property type="entry name" value="PKS_PP"/>
    <property type="match status" value="3"/>
</dbReference>
<dbReference type="InterPro" id="IPR032821">
    <property type="entry name" value="PKS_assoc"/>
</dbReference>
<reference evidence="9 10" key="1">
    <citation type="submission" date="2019-04" db="EMBL/GenBank/DDBJ databases">
        <title>Herbidospora sp. NEAU-GS14.nov., a novel actinomycete isolated from soil.</title>
        <authorList>
            <person name="Han L."/>
        </authorList>
    </citation>
    <scope>NUCLEOTIDE SEQUENCE [LARGE SCALE GENOMIC DNA]</scope>
    <source>
        <strain evidence="9 10">NEAU-GS14</strain>
    </source>
</reference>
<dbReference type="PANTHER" id="PTHR43775">
    <property type="entry name" value="FATTY ACID SYNTHASE"/>
    <property type="match status" value="1"/>
</dbReference>
<dbReference type="SMART" id="SM00827">
    <property type="entry name" value="PKS_AT"/>
    <property type="match status" value="1"/>
</dbReference>
<dbReference type="InterPro" id="IPR016035">
    <property type="entry name" value="Acyl_Trfase/lysoPLipase"/>
</dbReference>
<dbReference type="CDD" id="cd05930">
    <property type="entry name" value="A_NRPS"/>
    <property type="match status" value="1"/>
</dbReference>
<dbReference type="InterPro" id="IPR020841">
    <property type="entry name" value="PKS_Beta-ketoAc_synthase_dom"/>
</dbReference>
<dbReference type="InterPro" id="IPR009081">
    <property type="entry name" value="PP-bd_ACP"/>
</dbReference>
<dbReference type="Gene3D" id="3.30.559.10">
    <property type="entry name" value="Chloramphenicol acetyltransferase-like domain"/>
    <property type="match status" value="2"/>
</dbReference>
<evidence type="ECO:0000259" key="8">
    <source>
        <dbReference type="PROSITE" id="PS52004"/>
    </source>
</evidence>
<dbReference type="Gene3D" id="3.30.70.3290">
    <property type="match status" value="1"/>
</dbReference>
<dbReference type="InterPro" id="IPR014030">
    <property type="entry name" value="Ketoacyl_synth_N"/>
</dbReference>
<dbReference type="Pfam" id="PF08659">
    <property type="entry name" value="KR"/>
    <property type="match status" value="1"/>
</dbReference>
<dbReference type="PROSITE" id="PS00606">
    <property type="entry name" value="KS3_1"/>
    <property type="match status" value="1"/>
</dbReference>
<dbReference type="Pfam" id="PF00550">
    <property type="entry name" value="PP-binding"/>
    <property type="match status" value="3"/>
</dbReference>
<proteinExistence type="inferred from homology"/>
<feature type="domain" description="Carrier" evidence="7">
    <location>
        <begin position="1811"/>
        <end position="1886"/>
    </location>
</feature>
<evidence type="ECO:0000256" key="5">
    <source>
        <dbReference type="ARBA" id="ARBA00023315"/>
    </source>
</evidence>
<dbReference type="Gene3D" id="3.40.366.10">
    <property type="entry name" value="Malonyl-Coenzyme A Acyl Carrier Protein, domain 2"/>
    <property type="match status" value="1"/>
</dbReference>
<dbReference type="CDD" id="cd00833">
    <property type="entry name" value="PKS"/>
    <property type="match status" value="1"/>
</dbReference>
<dbReference type="EMBL" id="SZQA01000020">
    <property type="protein sequence ID" value="TKK86562.1"/>
    <property type="molecule type" value="Genomic_DNA"/>
</dbReference>
<dbReference type="SUPFAM" id="SSF56801">
    <property type="entry name" value="Acetyl-CoA synthetase-like"/>
    <property type="match status" value="2"/>
</dbReference>
<comment type="cofactor">
    <cofactor evidence="1">
        <name>pantetheine 4'-phosphate</name>
        <dbReference type="ChEBI" id="CHEBI:47942"/>
    </cofactor>
</comment>
<dbReference type="PROSITE" id="PS50075">
    <property type="entry name" value="CARRIER"/>
    <property type="match status" value="3"/>
</dbReference>
<dbReference type="InterPro" id="IPR036736">
    <property type="entry name" value="ACP-like_sf"/>
</dbReference>
<dbReference type="PROSITE" id="PS00455">
    <property type="entry name" value="AMP_BINDING"/>
    <property type="match status" value="2"/>
</dbReference>
<dbReference type="Gene3D" id="1.10.1200.10">
    <property type="entry name" value="ACP-like"/>
    <property type="match status" value="3"/>
</dbReference>
<dbReference type="Pfam" id="PF00668">
    <property type="entry name" value="Condensation"/>
    <property type="match status" value="2"/>
</dbReference>
<evidence type="ECO:0000256" key="2">
    <source>
        <dbReference type="ARBA" id="ARBA00022450"/>
    </source>
</evidence>
<keyword evidence="4" id="KW-0808">Transferase</keyword>
<keyword evidence="5" id="KW-0012">Acyltransferase</keyword>
<dbReference type="InterPro" id="IPR020806">
    <property type="entry name" value="PKS_PP-bd"/>
</dbReference>
<dbReference type="Gene3D" id="3.30.300.30">
    <property type="match status" value="2"/>
</dbReference>
<dbReference type="InterPro" id="IPR057326">
    <property type="entry name" value="KR_dom"/>
</dbReference>
<comment type="similarity">
    <text evidence="6">In the C-terminal section; belongs to the NRP synthetase family.</text>
</comment>
<feature type="domain" description="Carrier" evidence="7">
    <location>
        <begin position="2736"/>
        <end position="2811"/>
    </location>
</feature>
<evidence type="ECO:0000256" key="4">
    <source>
        <dbReference type="ARBA" id="ARBA00022679"/>
    </source>
</evidence>
<accession>A0A4U3MDZ0</accession>
<dbReference type="InterPro" id="IPR014043">
    <property type="entry name" value="Acyl_transferase_dom"/>
</dbReference>
<dbReference type="InterPro" id="IPR000873">
    <property type="entry name" value="AMP-dep_synth/lig_dom"/>
</dbReference>
<evidence type="ECO:0000256" key="3">
    <source>
        <dbReference type="ARBA" id="ARBA00022553"/>
    </source>
</evidence>
<dbReference type="InterPro" id="IPR023213">
    <property type="entry name" value="CAT-like_dom_sf"/>
</dbReference>
<sequence length="3537" mass="372408">MRDAQFARSLSSCPGIRESRGRTMLLDVLLGAADDAPDQVVVHVRGDGTERVVTHAELRDQALRVAGALLREGIPPGTPIPLVADRSEDFQPLFWGLVAAGLVPVPLAPDPRRVRPVWEFLGRPPTVADEPPIPEARALSPAALLRGEKATELPVRSPHDLAFLQFSSGSTGDPKGVELTHAAVVANLAQIRAAAAITPDDVSVSWMPYFHDMGLIGTHLAPLAARIKQVKLAPLAFAKRPAVWLETAARHRATVLTAANFALALVERRVPDEVIARLDLSSVRLILVGAEPISPRVWRAFLAKTGLPPHVPQPVYGLAEATLAVTVPPPGATAEPLVLDRRALAEGRVEFTAAGPHAVEFMDVGPPVPGCEVRIAGDDRVGPIQVRGPQVARGYHRAAPFGDWLDTGDLGFLHEGRLCVTGRAKDVVFVNGATFHAADLEEVAAGAVQGPVAVVGSSGPEGERVVVFVRAPAPAGVVAEVWRRVAEACGHDDVGVVTVPSTAFARTTSGKLRRSVLRARFEAGEFSPAPRSRADVEAAVAAIWADVLGVEAVGPYDRFAALGGSSLKAMQVLAAVEDRFGVTLRPSDVRDHDTVAALAAHLLAPPAHERASVRGAGGSPVAITGMACRFPGADTPERFWERLDGGHDAIARITRFDHPGHGGFLDDPALFDARFFGLSDEEAAATDPQARLLLELAHEALERAGYAGSRRHGRRVGVFAAAGESGYREILEAAHGATGLPAEALTGNLPNLLAARVAHTLDLTGPALAVDTACSSALVALHLARRSLQQGECDLAVVAGVNLTLTPAGYRALGKTQALSPTGRCRAFGAAADGFVPGEGGAALVLARLDDAERSGDTVLALVRGTAVNNDGRSLSLLAPNPLTQREVITQAYAEAGVDPAEVAYVEAHGTGTPVGDPIELRSLRHAFPTGSRLLGSVKTNVGHLLNAAAMPSLVKVVLALGHGKVPPSLHADPPAEGLDGFTVPAEPVEWTGPRTAGVNAFGFGGTNAHAILSEAPARQVERTPHEGLSLLTLSAWSAPALRRAAGDLAAFLPGHDEGDVCASVARARDEGPHRLAVVADGDLAERLANAEGRVAGPRPRLVLLLPGQGAQGSGADLYANAPVFRQVIDEAADLVGPVGGRTLKDWCVDPAADVVRTDVVQPLMVAYGVALARQLRAWGVTPDAVAGHSVGEIAAACVSGRLSLADAVTFAAERGRLMHDLCPPGAMAVVPADAALPPGVTVAAVNAPGQVVVAGPPQAVEALGGRRINVARAFHSPLMDPALDPLAGAAARMTVRPPEIPLLSTVTNAWNPSFDPAYLRDHAARPVRFADAIGRLVAEGYDTFLELGPSPALGGAVRAASGTGTTAVTTMAAGHEGGARALLETVGALWERGLPIDRTTMDRGRTRVSVPTYPFERRRHWPSSRLLHRLVWRERPVDGPPVAVDGLAEALAAPGVTVLTGGDVTVLVAGAPRRAGSADALDAVHRDLTAALVALDAARVLVVTQDVHVDRPEQAVVEGLAAALAQETGSEVRVVDLASREPLDERVAAVGSELAARGSGLVAWREGRRLEREPEAVVPASRELPPDGFYLITGGAGGVGAALARDLADRGRPTIVLAGRSPRPPAGLLADLRSRGATVDYQSADVSREADVEALLARLPRLDGLFHAAGEVRPGALRGAAPEAIVAGMAAKTRGAHLLAEGLRRHGLTPIVCAAFSSVSSVLPGLAGGIGGYAAANAYLDALCRAEGGPWIAVNFAAFAEVGLAARAGVTRGALDPSAALAALRGAVGSGAAQVVVADLAAVPEPAPVPPSGDVRTVVRRLVGGALRRDDIGDDESFLSLGLDSLTAVDLVKRLEKELGRPLPITLFFEFRTLRELSAHLDADGSFPLTPVQVAFQTQHRLYPEISAYGYVRQTITGPLDPDRLRRALEHLVDRHPMLRLRINPDGTQSAEPSVRPFFEVRDTDDLDALESELRNRPFDLAAGSPLRAVLARTPAGTHLVIVASHLAADGFSLNVLGEELWTVYTALSRGTAPVLPPLATTFAEYAAASEPAGAGDLTYWTEVLKTTPDLRLPYDGDPDGPPLDAVQVALTADQSAALRATAAAHGVSLFHLLLAAYVRCLARWTGGGAVAVNVARARREVRLPGVDRLVGPLADTLPLLTGVRPGEPLPELAARLRDLWQDAERHATPTSADLARLLPAAGGPRTASPASFSFARFPAATDPACPVEVVATAAGTASAATRLSLLCWESAGELRFSWNFPSRLFRRATVARLAADHLSELSVAERPGLAARLRAQFRATPDAVAVDTGSARLTYGELDRRSAALANRLRGAGDLIGLMTEPGIDTVVGLVGIVRAGAGWVPLDATHPEARRRDQLTRCGVTTVVTDVSGEGEYDAPDVSPDAIAYVIFTSGSTGRPKGVPITYRSVENYLDWALAAFGYHEGDRLAQTASVCFDASVRQLLAPLLVGATVVTFTREEVRDPGLLAGRLRDVTVWSSVPSLWARLLDAGPVEHRLRWIHVGGEALPPEHVRRWFDLYGPVARIANLYGPTESTINATCHVIDERPADDVTAIPIGRPVAGTFVEVDDTGELLIAGAGLTPGYLDDPGTAFVERDGVRWYRSGDRVRRDADGNLVFLGRLDAQVKVRGHRVEPGEVEAAFHTHPEVARAAVVLTGERLTAFVEPRPGRDPDPVALRRHLGAWLPAYMIPARIEIVTALPQTPTGKIDRRELDGTPPATPTEELVAEVWRSLLEVPRVSREDDFFALGGDSILILRVFARLADHIATLPRPTVVYEHGTLAALARAIDDAEPSDVPTTDDEGPFPLTPAQRGFLLAGQAWLATLRVHGRVDRERFQRAVDACVARHGMLRTVFPGDVQQELPGSLRLPVIFEDAADPAASIAAERERVFEPWAWPLFRLRLVTLTPEEHVLVVHAHHLIGDGYSAALLGRELLAAYDGVGSPAPRSTFRDHVARLRAPAGGREAYRKPVVAPGPARTVAFTVGAAALRRAAAEAGTTLFVAVLAAYHRALTAFTGHDDLMLGVAVSGRDDAPPDAHLVFGPYAHAVPVRPAAGDLRAVAKEVRAARTANAEDIRATQFFFTYLDFTALGPLEGRTLRLTWDLDGEIAPVGAQTFLSVRPTPDGDLRLVLRTAVADGERFERLLRTAVAEAERVEQLPRTELPTARPPLIAQERPLAGRAPLAEGPLLIPQARPLAGKATLDAALVGYLPPFAQVRALAGDPALTREGVRALLFPGGSPRLAEELGTPLGRSGFVCLPLFADELAGTPDLAARTAEAVEQAAALGARTVSLAGTIPSLTGYGFDVTRRTAVPVTTGHAATAVSVVLTVQKALAGRSPRDLTVAFVGLGSIGRSALGLLLAAADRPKRLLLRDDAAPLDGLPPSGEICGIDQVYEADLIVAAVNGHDQVIDVDRLRPGTIVVDDSFPHCFDVAKARARRDVTVVGGGLLSMPGIERRLTEDVPAPWLPGTIASCRLESLIPGLPPVLGLVDTETALACRRAMTAAGVEAAPLHLAGEWA</sequence>
<dbReference type="SUPFAM" id="SSF55048">
    <property type="entry name" value="Probable ACP-binding domain of malonyl-CoA ACP transacylase"/>
    <property type="match status" value="1"/>
</dbReference>
<dbReference type="Pfam" id="PF16197">
    <property type="entry name" value="KAsynt_C_assoc"/>
    <property type="match status" value="1"/>
</dbReference>
<evidence type="ECO:0000313" key="10">
    <source>
        <dbReference type="Proteomes" id="UP000308705"/>
    </source>
</evidence>
<dbReference type="GO" id="GO:0031177">
    <property type="term" value="F:phosphopantetheine binding"/>
    <property type="evidence" value="ECO:0007669"/>
    <property type="project" value="InterPro"/>
</dbReference>
<dbReference type="SUPFAM" id="SSF53901">
    <property type="entry name" value="Thiolase-like"/>
    <property type="match status" value="1"/>
</dbReference>
<evidence type="ECO:0000256" key="6">
    <source>
        <dbReference type="ARBA" id="ARBA00029443"/>
    </source>
</evidence>
<dbReference type="SUPFAM" id="SSF52777">
    <property type="entry name" value="CoA-dependent acyltransferases"/>
    <property type="match status" value="4"/>
</dbReference>
<dbReference type="InterPro" id="IPR050091">
    <property type="entry name" value="PKS_NRPS_Biosynth_Enz"/>
</dbReference>
<feature type="domain" description="Ketosynthase family 3 (KS3)" evidence="8">
    <location>
        <begin position="618"/>
        <end position="1015"/>
    </location>
</feature>
<dbReference type="Proteomes" id="UP000308705">
    <property type="component" value="Unassembled WGS sequence"/>
</dbReference>
<dbReference type="InterPro" id="IPR006162">
    <property type="entry name" value="Ppantetheine_attach_site"/>
</dbReference>
<keyword evidence="2" id="KW-0596">Phosphopantetheine</keyword>
<dbReference type="Pfam" id="PF00501">
    <property type="entry name" value="AMP-binding"/>
    <property type="match status" value="3"/>
</dbReference>